<dbReference type="AlphaFoldDB" id="A0ABD1F1F9"/>
<accession>A0ABD1F1F9</accession>
<sequence length="105" mass="12193">MNKLIFIVLLLGILIHEFTALERRSSCHYCGAECVKACGKRHFRSCCFNYLKKRSTNANLDEISVLIEDFDSQLDRQIAMYKNIPQNDMLSYLSKICTKTNNYCN</sequence>
<gene>
    <name evidence="2" type="ORF">ABEB36_003768</name>
</gene>
<comment type="caution">
    <text evidence="2">The sequence shown here is derived from an EMBL/GenBank/DDBJ whole genome shotgun (WGS) entry which is preliminary data.</text>
</comment>
<protein>
    <submittedName>
        <fullName evidence="2">Uncharacterized protein</fullName>
    </submittedName>
</protein>
<keyword evidence="1" id="KW-0732">Signal</keyword>
<evidence type="ECO:0000256" key="1">
    <source>
        <dbReference type="SAM" id="SignalP"/>
    </source>
</evidence>
<feature type="chain" id="PRO_5044868649" evidence="1">
    <location>
        <begin position="21"/>
        <end position="105"/>
    </location>
</feature>
<name>A0ABD1F1F9_HYPHA</name>
<feature type="signal peptide" evidence="1">
    <location>
        <begin position="1"/>
        <end position="20"/>
    </location>
</feature>
<dbReference type="EMBL" id="JBDJPC010000003">
    <property type="protein sequence ID" value="KAL1508954.1"/>
    <property type="molecule type" value="Genomic_DNA"/>
</dbReference>
<organism evidence="2 3">
    <name type="scientific">Hypothenemus hampei</name>
    <name type="common">Coffee berry borer</name>
    <dbReference type="NCBI Taxonomy" id="57062"/>
    <lineage>
        <taxon>Eukaryota</taxon>
        <taxon>Metazoa</taxon>
        <taxon>Ecdysozoa</taxon>
        <taxon>Arthropoda</taxon>
        <taxon>Hexapoda</taxon>
        <taxon>Insecta</taxon>
        <taxon>Pterygota</taxon>
        <taxon>Neoptera</taxon>
        <taxon>Endopterygota</taxon>
        <taxon>Coleoptera</taxon>
        <taxon>Polyphaga</taxon>
        <taxon>Cucujiformia</taxon>
        <taxon>Curculionidae</taxon>
        <taxon>Scolytinae</taxon>
        <taxon>Hypothenemus</taxon>
    </lineage>
</organism>
<proteinExistence type="predicted"/>
<evidence type="ECO:0000313" key="3">
    <source>
        <dbReference type="Proteomes" id="UP001566132"/>
    </source>
</evidence>
<evidence type="ECO:0000313" key="2">
    <source>
        <dbReference type="EMBL" id="KAL1508954.1"/>
    </source>
</evidence>
<keyword evidence="3" id="KW-1185">Reference proteome</keyword>
<reference evidence="2 3" key="1">
    <citation type="submission" date="2024-05" db="EMBL/GenBank/DDBJ databases">
        <title>Genetic variation in Jamaican populations of the coffee berry borer (Hypothenemus hampei).</title>
        <authorList>
            <person name="Errbii M."/>
            <person name="Myrie A."/>
        </authorList>
    </citation>
    <scope>NUCLEOTIDE SEQUENCE [LARGE SCALE GENOMIC DNA]</scope>
    <source>
        <strain evidence="2">JA-Hopewell-2020-01-JO</strain>
        <tissue evidence="2">Whole body</tissue>
    </source>
</reference>
<dbReference type="Proteomes" id="UP001566132">
    <property type="component" value="Unassembled WGS sequence"/>
</dbReference>